<reference evidence="1 2" key="1">
    <citation type="submission" date="2018-03" db="EMBL/GenBank/DDBJ databases">
        <title>Rhodobacter blasticus.</title>
        <authorList>
            <person name="Meyer T.E."/>
            <person name="Miller S."/>
            <person name="Lodha T."/>
            <person name="Gandham S."/>
            <person name="Chintalapati S."/>
            <person name="Chintalapati V.R."/>
        </authorList>
    </citation>
    <scope>NUCLEOTIDE SEQUENCE [LARGE SCALE GENOMIC DNA]</scope>
    <source>
        <strain evidence="1 2">DSM 2131</strain>
    </source>
</reference>
<dbReference type="Pfam" id="PF05521">
    <property type="entry name" value="Phage_HCP"/>
    <property type="match status" value="1"/>
</dbReference>
<dbReference type="InterPro" id="IPR008767">
    <property type="entry name" value="Phage_SPP1_head-tail_adaptor"/>
</dbReference>
<keyword evidence="2" id="KW-1185">Reference proteome</keyword>
<protein>
    <submittedName>
        <fullName evidence="1">Phage tail protein</fullName>
    </submittedName>
</protein>
<evidence type="ECO:0000313" key="2">
    <source>
        <dbReference type="Proteomes" id="UP000241362"/>
    </source>
</evidence>
<sequence>MKVPHLNRALVLEGAERVADGAGGFATVWQPVATLWAEVVAGAGRDPAGEEVVLSSVACRITVRAALPGAPNRPRPDQRFREGSRIFTILAVAERDPAGRWLTCHCREEAPK</sequence>
<proteinExistence type="predicted"/>
<dbReference type="RefSeq" id="WP_107673086.1">
    <property type="nucleotide sequence ID" value="NZ_PZKE01000006.1"/>
</dbReference>
<dbReference type="InterPro" id="IPR038666">
    <property type="entry name" value="SSP1_head-tail_sf"/>
</dbReference>
<dbReference type="Gene3D" id="2.40.10.270">
    <property type="entry name" value="Bacteriophage SPP1 head-tail adaptor protein"/>
    <property type="match status" value="1"/>
</dbReference>
<organism evidence="1 2">
    <name type="scientific">Fuscovulum blasticum DSM 2131</name>
    <dbReference type="NCBI Taxonomy" id="1188250"/>
    <lineage>
        <taxon>Bacteria</taxon>
        <taxon>Pseudomonadati</taxon>
        <taxon>Pseudomonadota</taxon>
        <taxon>Alphaproteobacteria</taxon>
        <taxon>Rhodobacterales</taxon>
        <taxon>Paracoccaceae</taxon>
        <taxon>Pseudogemmobacter</taxon>
    </lineage>
</organism>
<evidence type="ECO:0000313" key="1">
    <source>
        <dbReference type="EMBL" id="PTE14833.1"/>
    </source>
</evidence>
<dbReference type="EMBL" id="PZKE01000006">
    <property type="protein sequence ID" value="PTE14833.1"/>
    <property type="molecule type" value="Genomic_DNA"/>
</dbReference>
<accession>A0A2T4JAE7</accession>
<dbReference type="Proteomes" id="UP000241362">
    <property type="component" value="Unassembled WGS sequence"/>
</dbReference>
<comment type="caution">
    <text evidence="1">The sequence shown here is derived from an EMBL/GenBank/DDBJ whole genome shotgun (WGS) entry which is preliminary data.</text>
</comment>
<dbReference type="AlphaFoldDB" id="A0A2T4JAE7"/>
<name>A0A2T4JAE7_FUSBL</name>
<gene>
    <name evidence="1" type="ORF">C5F44_08535</name>
</gene>